<keyword evidence="2" id="KW-0732">Signal</keyword>
<evidence type="ECO:0000313" key="3">
    <source>
        <dbReference type="EMBL" id="CAG7815649.1"/>
    </source>
</evidence>
<evidence type="ECO:0008006" key="5">
    <source>
        <dbReference type="Google" id="ProtNLM"/>
    </source>
</evidence>
<organism evidence="3 4">
    <name type="scientific">Allacma fusca</name>
    <dbReference type="NCBI Taxonomy" id="39272"/>
    <lineage>
        <taxon>Eukaryota</taxon>
        <taxon>Metazoa</taxon>
        <taxon>Ecdysozoa</taxon>
        <taxon>Arthropoda</taxon>
        <taxon>Hexapoda</taxon>
        <taxon>Collembola</taxon>
        <taxon>Symphypleona</taxon>
        <taxon>Sminthuridae</taxon>
        <taxon>Allacma</taxon>
    </lineage>
</organism>
<accession>A0A8J2KM95</accession>
<evidence type="ECO:0000256" key="2">
    <source>
        <dbReference type="SAM" id="SignalP"/>
    </source>
</evidence>
<evidence type="ECO:0000256" key="1">
    <source>
        <dbReference type="SAM" id="MobiDB-lite"/>
    </source>
</evidence>
<feature type="compositionally biased region" description="Polar residues" evidence="1">
    <location>
        <begin position="139"/>
        <end position="156"/>
    </location>
</feature>
<dbReference type="EMBL" id="CAJVCH010349605">
    <property type="protein sequence ID" value="CAG7815649.1"/>
    <property type="molecule type" value="Genomic_DNA"/>
</dbReference>
<dbReference type="AlphaFoldDB" id="A0A8J2KM95"/>
<feature type="signal peptide" evidence="2">
    <location>
        <begin position="1"/>
        <end position="19"/>
    </location>
</feature>
<dbReference type="Proteomes" id="UP000708208">
    <property type="component" value="Unassembled WGS sequence"/>
</dbReference>
<comment type="caution">
    <text evidence="3">The sequence shown here is derived from an EMBL/GenBank/DDBJ whole genome shotgun (WGS) entry which is preliminary data.</text>
</comment>
<protein>
    <recommendedName>
        <fullName evidence="5">Secreted protein</fullName>
    </recommendedName>
</protein>
<sequence>MGGIFWLLVPFSTALLVGCSPYPNFLEGSDSDRAMGYKKSAGGPTTPKPTWRPWFNHSRAEIEDSLFDRSDPDSHFPDDYYDEYKIEIEGTRRNILAHSTFEDKYSSYAKTKLLLQKNADKIKKPPSKTGRNSRKSTKGKSQQRSGPESSDNDMRNSLNRRYGQAALAGGGVIPAVFGENEPAEVDAGVAGAIPAADQQNLGGFDLDIEEQMQLAE</sequence>
<name>A0A8J2KM95_9HEXA</name>
<feature type="chain" id="PRO_5035329030" description="Secreted protein" evidence="2">
    <location>
        <begin position="20"/>
        <end position="216"/>
    </location>
</feature>
<keyword evidence="4" id="KW-1185">Reference proteome</keyword>
<proteinExistence type="predicted"/>
<reference evidence="3" key="1">
    <citation type="submission" date="2021-06" db="EMBL/GenBank/DDBJ databases">
        <authorList>
            <person name="Hodson N. C."/>
            <person name="Mongue J. A."/>
            <person name="Jaron S. K."/>
        </authorList>
    </citation>
    <scope>NUCLEOTIDE SEQUENCE</scope>
</reference>
<gene>
    <name evidence="3" type="ORF">AFUS01_LOCUS26315</name>
</gene>
<evidence type="ECO:0000313" key="4">
    <source>
        <dbReference type="Proteomes" id="UP000708208"/>
    </source>
</evidence>
<feature type="region of interest" description="Disordered" evidence="1">
    <location>
        <begin position="116"/>
        <end position="156"/>
    </location>
</feature>